<reference evidence="1" key="1">
    <citation type="submission" date="2019-02" db="EMBL/GenBank/DDBJ databases">
        <authorList>
            <person name="Gruber-Vodicka R. H."/>
            <person name="Seah K. B. B."/>
        </authorList>
    </citation>
    <scope>NUCLEOTIDE SEQUENCE</scope>
    <source>
        <strain evidence="1">BECK_BZ165</strain>
    </source>
</reference>
<dbReference type="EMBL" id="CAADFA010000979">
    <property type="protein sequence ID" value="VFJ77402.1"/>
    <property type="molecule type" value="Genomic_DNA"/>
</dbReference>
<name>A0A450U2R7_9GAMM</name>
<evidence type="ECO:0000313" key="1">
    <source>
        <dbReference type="EMBL" id="VFJ77402.1"/>
    </source>
</evidence>
<gene>
    <name evidence="1" type="ORF">BECKFM1743C_GA0114222_109793</name>
</gene>
<organism evidence="1">
    <name type="scientific">Candidatus Kentrum sp. FM</name>
    <dbReference type="NCBI Taxonomy" id="2126340"/>
    <lineage>
        <taxon>Bacteria</taxon>
        <taxon>Pseudomonadati</taxon>
        <taxon>Pseudomonadota</taxon>
        <taxon>Gammaproteobacteria</taxon>
        <taxon>Candidatus Kentrum</taxon>
    </lineage>
</organism>
<proteinExistence type="predicted"/>
<sequence length="70" mass="8460">MTYSQNILKTDSGFRKYYTLTDDNKIAMNQIIDYRICPFQEAVDLFLCYGLEYDRKQETKNNLFLRFNKV</sequence>
<accession>A0A450U2R7</accession>
<dbReference type="AlphaFoldDB" id="A0A450U2R7"/>
<protein>
    <submittedName>
        <fullName evidence="1">Uncharacterized protein</fullName>
    </submittedName>
</protein>